<feature type="transmembrane region" description="Helical" evidence="1">
    <location>
        <begin position="12"/>
        <end position="40"/>
    </location>
</feature>
<reference evidence="2 3" key="1">
    <citation type="submission" date="2023-02" db="EMBL/GenBank/DDBJ databases">
        <title>Genome sequence of Mucilaginibacter jinjuensis strain KACC 16571.</title>
        <authorList>
            <person name="Kim S."/>
            <person name="Heo J."/>
            <person name="Kwon S.-W."/>
        </authorList>
    </citation>
    <scope>NUCLEOTIDE SEQUENCE [LARGE SCALE GENOMIC DNA]</scope>
    <source>
        <strain evidence="2 3">KACC 16571</strain>
    </source>
</reference>
<evidence type="ECO:0000313" key="2">
    <source>
        <dbReference type="EMBL" id="WCT14712.1"/>
    </source>
</evidence>
<gene>
    <name evidence="2" type="ORF">PQO05_12275</name>
</gene>
<name>A0ABY7TGK7_9SPHI</name>
<feature type="transmembrane region" description="Helical" evidence="1">
    <location>
        <begin position="60"/>
        <end position="80"/>
    </location>
</feature>
<dbReference type="RefSeq" id="WP_273633208.1">
    <property type="nucleotide sequence ID" value="NZ_CP117167.1"/>
</dbReference>
<keyword evidence="1" id="KW-0472">Membrane</keyword>
<evidence type="ECO:0000256" key="1">
    <source>
        <dbReference type="SAM" id="Phobius"/>
    </source>
</evidence>
<dbReference type="Proteomes" id="UP001216139">
    <property type="component" value="Chromosome"/>
</dbReference>
<keyword evidence="3" id="KW-1185">Reference proteome</keyword>
<sequence>MNKRTEIFSGSALGLLTGLIIGLSISQVVGIVLGALTSLLTLFFGLKPDTPNSADNKLNYSLIGIFSFSCFISIILGIYIRTHNLLSPTLKEKVNQWHQAGYSKTQALNIAAFQEAGIVIGNDKITVMPEAKLQNERVATMSILMSQKIANPLICNDYKTLTELKSLFTITDTTLKPVLQKIEKASKDTVEEKLKIQEFQKLYCEYFSN</sequence>
<organism evidence="2 3">
    <name type="scientific">Mucilaginibacter jinjuensis</name>
    <dbReference type="NCBI Taxonomy" id="1176721"/>
    <lineage>
        <taxon>Bacteria</taxon>
        <taxon>Pseudomonadati</taxon>
        <taxon>Bacteroidota</taxon>
        <taxon>Sphingobacteriia</taxon>
        <taxon>Sphingobacteriales</taxon>
        <taxon>Sphingobacteriaceae</taxon>
        <taxon>Mucilaginibacter</taxon>
    </lineage>
</organism>
<dbReference type="EMBL" id="CP117167">
    <property type="protein sequence ID" value="WCT14712.1"/>
    <property type="molecule type" value="Genomic_DNA"/>
</dbReference>
<proteinExistence type="predicted"/>
<evidence type="ECO:0000313" key="3">
    <source>
        <dbReference type="Proteomes" id="UP001216139"/>
    </source>
</evidence>
<keyword evidence="1" id="KW-0812">Transmembrane</keyword>
<accession>A0ABY7TGK7</accession>
<keyword evidence="1" id="KW-1133">Transmembrane helix</keyword>
<protein>
    <submittedName>
        <fullName evidence="2">Uncharacterized protein</fullName>
    </submittedName>
</protein>